<evidence type="ECO:0000256" key="2">
    <source>
        <dbReference type="ARBA" id="ARBA00022676"/>
    </source>
</evidence>
<dbReference type="EMBL" id="JBANAX010000688">
    <property type="protein sequence ID" value="KAL1197496.1"/>
    <property type="molecule type" value="Genomic_DNA"/>
</dbReference>
<dbReference type="Pfam" id="PF00201">
    <property type="entry name" value="UDPGT"/>
    <property type="match status" value="1"/>
</dbReference>
<evidence type="ECO:0000256" key="4">
    <source>
        <dbReference type="RuleBase" id="RU003718"/>
    </source>
</evidence>
<sequence length="490" mass="55312">MRFELIFIPYPGIGHLRSTVEVAKLLVERETRLSISVLILPFISGGEVGASDYIAALSAASNDRLHYKVIFTGDQQTSEPTKLNLHIENQVPKVRSAVAKQVDDYSTLPDSPKIAGFVLDMFCTSMIDVANEFGFPSYLFFTSSAGILALCFHIQELYDEKKYDVVTETDLEDSEAELVFPSLTRPYPVKCLPYALLSKEMLLMHVTIGRRFREMKGFLVNTIDELEPYALKFLMSGDTPPAYPVGPLLHLDNNNQVDVSKDKKRSEILGWLDKQPARSVVFLCFGSMGGFCEEQTREIATALERSGHRFLWSLRRESPNIDKELPGEFTNLEEVLPEGFFDRTKEIGKVIGWAPQVAVLANPAIGGFVTHCGWNSMLESLWFGVPTAAWPLYAEQKFNAFEMVEELGLAVEIKKYWRGDLLFRRTEMEIVTAEEIERGITCLMEQDSDVRKRVKEMSEKCHAAFMHGGSSRIALEKFVQDVTKNMVSPN</sequence>
<name>A0ABD0ZUC7_CARAN</name>
<keyword evidence="2 4" id="KW-0328">Glycosyltransferase</keyword>
<reference evidence="6 7" key="1">
    <citation type="submission" date="2024-04" db="EMBL/GenBank/DDBJ databases">
        <title>Genome assembly C_amara_ONT_v2.</title>
        <authorList>
            <person name="Yant L."/>
            <person name="Moore C."/>
            <person name="Slenker M."/>
        </authorList>
    </citation>
    <scope>NUCLEOTIDE SEQUENCE [LARGE SCALE GENOMIC DNA]</scope>
    <source>
        <tissue evidence="6">Leaf</tissue>
    </source>
</reference>
<proteinExistence type="inferred from homology"/>
<dbReference type="CDD" id="cd03784">
    <property type="entry name" value="GT1_Gtf-like"/>
    <property type="match status" value="1"/>
</dbReference>
<keyword evidence="7" id="KW-1185">Reference proteome</keyword>
<dbReference type="Gene3D" id="3.40.50.2000">
    <property type="entry name" value="Glycogen Phosphorylase B"/>
    <property type="match status" value="2"/>
</dbReference>
<dbReference type="SUPFAM" id="SSF53756">
    <property type="entry name" value="UDP-Glycosyltransferase/glycogen phosphorylase"/>
    <property type="match status" value="1"/>
</dbReference>
<dbReference type="PROSITE" id="PS00375">
    <property type="entry name" value="UDPGT"/>
    <property type="match status" value="1"/>
</dbReference>
<organism evidence="6 7">
    <name type="scientific">Cardamine amara subsp. amara</name>
    <dbReference type="NCBI Taxonomy" id="228776"/>
    <lineage>
        <taxon>Eukaryota</taxon>
        <taxon>Viridiplantae</taxon>
        <taxon>Streptophyta</taxon>
        <taxon>Embryophyta</taxon>
        <taxon>Tracheophyta</taxon>
        <taxon>Spermatophyta</taxon>
        <taxon>Magnoliopsida</taxon>
        <taxon>eudicotyledons</taxon>
        <taxon>Gunneridae</taxon>
        <taxon>Pentapetalae</taxon>
        <taxon>rosids</taxon>
        <taxon>malvids</taxon>
        <taxon>Brassicales</taxon>
        <taxon>Brassicaceae</taxon>
        <taxon>Cardamineae</taxon>
        <taxon>Cardamine</taxon>
    </lineage>
</organism>
<evidence type="ECO:0000313" key="6">
    <source>
        <dbReference type="EMBL" id="KAL1197496.1"/>
    </source>
</evidence>
<dbReference type="PANTHER" id="PTHR48048:SF45">
    <property type="entry name" value="GLYCOSYLTRANSFERASE"/>
    <property type="match status" value="1"/>
</dbReference>
<evidence type="ECO:0000313" key="7">
    <source>
        <dbReference type="Proteomes" id="UP001558713"/>
    </source>
</evidence>
<dbReference type="EC" id="2.4.1.-" evidence="5"/>
<evidence type="ECO:0000256" key="1">
    <source>
        <dbReference type="ARBA" id="ARBA00009995"/>
    </source>
</evidence>
<dbReference type="InterPro" id="IPR035595">
    <property type="entry name" value="UDP_glycos_trans_CS"/>
</dbReference>
<protein>
    <recommendedName>
        <fullName evidence="5">Glycosyltransferase</fullName>
        <ecNumber evidence="5">2.4.1.-</ecNumber>
    </recommendedName>
</protein>
<accession>A0ABD0ZUC7</accession>
<dbReference type="AlphaFoldDB" id="A0ABD0ZUC7"/>
<gene>
    <name evidence="6" type="ORF">V5N11_012075</name>
</gene>
<dbReference type="GO" id="GO:0008194">
    <property type="term" value="F:UDP-glycosyltransferase activity"/>
    <property type="evidence" value="ECO:0007669"/>
    <property type="project" value="UniProtKB-ARBA"/>
</dbReference>
<comment type="similarity">
    <text evidence="1 4">Belongs to the UDP-glycosyltransferase family.</text>
</comment>
<keyword evidence="3 4" id="KW-0808">Transferase</keyword>
<comment type="caution">
    <text evidence="6">The sequence shown here is derived from an EMBL/GenBank/DDBJ whole genome shotgun (WGS) entry which is preliminary data.</text>
</comment>
<dbReference type="PANTHER" id="PTHR48048">
    <property type="entry name" value="GLYCOSYLTRANSFERASE"/>
    <property type="match status" value="1"/>
</dbReference>
<dbReference type="GO" id="GO:0016134">
    <property type="term" value="P:saponin metabolic process"/>
    <property type="evidence" value="ECO:0007669"/>
    <property type="project" value="UniProtKB-ARBA"/>
</dbReference>
<evidence type="ECO:0000256" key="5">
    <source>
        <dbReference type="RuleBase" id="RU362057"/>
    </source>
</evidence>
<dbReference type="InterPro" id="IPR050481">
    <property type="entry name" value="UDP-glycosyltransf_plant"/>
</dbReference>
<dbReference type="InterPro" id="IPR002213">
    <property type="entry name" value="UDP_glucos_trans"/>
</dbReference>
<dbReference type="FunFam" id="3.40.50.2000:FF:000056">
    <property type="entry name" value="Glycosyltransferase"/>
    <property type="match status" value="1"/>
</dbReference>
<evidence type="ECO:0000256" key="3">
    <source>
        <dbReference type="ARBA" id="ARBA00022679"/>
    </source>
</evidence>
<dbReference type="Proteomes" id="UP001558713">
    <property type="component" value="Unassembled WGS sequence"/>
</dbReference>